<evidence type="ECO:0000256" key="3">
    <source>
        <dbReference type="ARBA" id="ARBA00023163"/>
    </source>
</evidence>
<keyword evidence="7" id="KW-1185">Reference proteome</keyword>
<feature type="domain" description="HTH tetR-type" evidence="5">
    <location>
        <begin position="14"/>
        <end position="74"/>
    </location>
</feature>
<reference evidence="6 7" key="1">
    <citation type="submission" date="2024-09" db="EMBL/GenBank/DDBJ databases">
        <authorList>
            <person name="Sun Q."/>
            <person name="Mori K."/>
        </authorList>
    </citation>
    <scope>NUCLEOTIDE SEQUENCE [LARGE SCALE GENOMIC DNA]</scope>
    <source>
        <strain evidence="6 7">KCTC 23076</strain>
    </source>
</reference>
<dbReference type="SUPFAM" id="SSF46689">
    <property type="entry name" value="Homeodomain-like"/>
    <property type="match status" value="1"/>
</dbReference>
<evidence type="ECO:0000256" key="2">
    <source>
        <dbReference type="ARBA" id="ARBA00023125"/>
    </source>
</evidence>
<keyword evidence="2 4" id="KW-0238">DNA-binding</keyword>
<dbReference type="RefSeq" id="WP_386668140.1">
    <property type="nucleotide sequence ID" value="NZ_JBHLTG010000002.1"/>
</dbReference>
<sequence length="206" mass="20888">MIPARGGATGRPRVSSRRTIEEAAAELFLERGYDGTTVDDIARRAGVGRATFFNYFPSKPDLLWVDVDEALSRLQEALEAVGSDGGLDAVIGALEAVGGELGPDRIPLAVLQSDVMGGAAETAAAGFARAARLTGMLQRAVTAAVPGADPVGRASAASALAGAAVSAWYGWAAAGVRRGPIAPYLSRALAVVRGGVDAAFGRLPGG</sequence>
<dbReference type="Proteomes" id="UP001589896">
    <property type="component" value="Unassembled WGS sequence"/>
</dbReference>
<gene>
    <name evidence="6" type="ORF">ACFFGH_10955</name>
</gene>
<dbReference type="InterPro" id="IPR050109">
    <property type="entry name" value="HTH-type_TetR-like_transc_reg"/>
</dbReference>
<evidence type="ECO:0000313" key="6">
    <source>
        <dbReference type="EMBL" id="MFC0678358.1"/>
    </source>
</evidence>
<dbReference type="PROSITE" id="PS50977">
    <property type="entry name" value="HTH_TETR_2"/>
    <property type="match status" value="1"/>
</dbReference>
<organism evidence="6 7">
    <name type="scientific">Lysobacter korlensis</name>
    <dbReference type="NCBI Taxonomy" id="553636"/>
    <lineage>
        <taxon>Bacteria</taxon>
        <taxon>Pseudomonadati</taxon>
        <taxon>Pseudomonadota</taxon>
        <taxon>Gammaproteobacteria</taxon>
        <taxon>Lysobacterales</taxon>
        <taxon>Lysobacteraceae</taxon>
        <taxon>Lysobacter</taxon>
    </lineage>
</organism>
<protein>
    <submittedName>
        <fullName evidence="6">TetR family transcriptional regulator</fullName>
    </submittedName>
</protein>
<dbReference type="Pfam" id="PF00440">
    <property type="entry name" value="TetR_N"/>
    <property type="match status" value="1"/>
</dbReference>
<comment type="caution">
    <text evidence="6">The sequence shown here is derived from an EMBL/GenBank/DDBJ whole genome shotgun (WGS) entry which is preliminary data.</text>
</comment>
<proteinExistence type="predicted"/>
<dbReference type="PANTHER" id="PTHR30055:SF234">
    <property type="entry name" value="HTH-TYPE TRANSCRIPTIONAL REGULATOR BETI"/>
    <property type="match status" value="1"/>
</dbReference>
<dbReference type="PROSITE" id="PS01081">
    <property type="entry name" value="HTH_TETR_1"/>
    <property type="match status" value="1"/>
</dbReference>
<evidence type="ECO:0000256" key="4">
    <source>
        <dbReference type="PROSITE-ProRule" id="PRU00335"/>
    </source>
</evidence>
<keyword evidence="3" id="KW-0804">Transcription</keyword>
<name>A0ABV6RR07_9GAMM</name>
<evidence type="ECO:0000313" key="7">
    <source>
        <dbReference type="Proteomes" id="UP001589896"/>
    </source>
</evidence>
<dbReference type="Gene3D" id="1.10.357.10">
    <property type="entry name" value="Tetracycline Repressor, domain 2"/>
    <property type="match status" value="1"/>
</dbReference>
<dbReference type="InterPro" id="IPR009057">
    <property type="entry name" value="Homeodomain-like_sf"/>
</dbReference>
<dbReference type="PRINTS" id="PR00455">
    <property type="entry name" value="HTHTETR"/>
</dbReference>
<dbReference type="InterPro" id="IPR023772">
    <property type="entry name" value="DNA-bd_HTH_TetR-type_CS"/>
</dbReference>
<dbReference type="PANTHER" id="PTHR30055">
    <property type="entry name" value="HTH-TYPE TRANSCRIPTIONAL REGULATOR RUTR"/>
    <property type="match status" value="1"/>
</dbReference>
<keyword evidence="1" id="KW-0805">Transcription regulation</keyword>
<feature type="DNA-binding region" description="H-T-H motif" evidence="4">
    <location>
        <begin position="37"/>
        <end position="56"/>
    </location>
</feature>
<evidence type="ECO:0000259" key="5">
    <source>
        <dbReference type="PROSITE" id="PS50977"/>
    </source>
</evidence>
<accession>A0ABV6RR07</accession>
<dbReference type="InterPro" id="IPR001647">
    <property type="entry name" value="HTH_TetR"/>
</dbReference>
<dbReference type="EMBL" id="JBHLTG010000002">
    <property type="protein sequence ID" value="MFC0678358.1"/>
    <property type="molecule type" value="Genomic_DNA"/>
</dbReference>
<evidence type="ECO:0000256" key="1">
    <source>
        <dbReference type="ARBA" id="ARBA00023015"/>
    </source>
</evidence>